<dbReference type="InterPro" id="IPR000845">
    <property type="entry name" value="Nucleoside_phosphorylase_d"/>
</dbReference>
<feature type="repeat" description="ANK" evidence="2">
    <location>
        <begin position="1971"/>
        <end position="2003"/>
    </location>
</feature>
<evidence type="ECO:0000259" key="5">
    <source>
        <dbReference type="Pfam" id="PF01048"/>
    </source>
</evidence>
<dbReference type="PANTHER" id="PTHR46082:SF11">
    <property type="entry name" value="AAA+ ATPASE DOMAIN-CONTAINING PROTEIN-RELATED"/>
    <property type="match status" value="1"/>
</dbReference>
<feature type="repeat" description="ANK" evidence="2">
    <location>
        <begin position="1752"/>
        <end position="1784"/>
    </location>
</feature>
<dbReference type="InterPro" id="IPR036770">
    <property type="entry name" value="Ankyrin_rpt-contain_sf"/>
</dbReference>
<protein>
    <recommendedName>
        <fullName evidence="9">Nucleoside phosphorylase domain-containing protein</fullName>
    </recommendedName>
</protein>
<dbReference type="InterPro" id="IPR035959">
    <property type="entry name" value="RutC-like_sf"/>
</dbReference>
<evidence type="ECO:0000259" key="6">
    <source>
        <dbReference type="Pfam" id="PF24883"/>
    </source>
</evidence>
<feature type="domain" description="Nephrocystin 3-like N-terminal" evidence="6">
    <location>
        <begin position="1186"/>
        <end position="1357"/>
    </location>
</feature>
<evidence type="ECO:0000256" key="3">
    <source>
        <dbReference type="SAM" id="MobiDB-lite"/>
    </source>
</evidence>
<dbReference type="GeneID" id="73340292"/>
<feature type="region of interest" description="Disordered" evidence="3">
    <location>
        <begin position="2000"/>
        <end position="2020"/>
    </location>
</feature>
<dbReference type="KEGG" id="clup:CLUP02_06282"/>
<dbReference type="Proteomes" id="UP000830671">
    <property type="component" value="Chromosome 3"/>
</dbReference>
<dbReference type="InterPro" id="IPR053137">
    <property type="entry name" value="NLR-like"/>
</dbReference>
<dbReference type="Pfam" id="PF24883">
    <property type="entry name" value="NPHP3_N"/>
    <property type="match status" value="1"/>
</dbReference>
<dbReference type="EMBL" id="CP019475">
    <property type="protein sequence ID" value="UQC80797.1"/>
    <property type="molecule type" value="Genomic_DNA"/>
</dbReference>
<organism evidence="7 8">
    <name type="scientific">Colletotrichum lupini</name>
    <dbReference type="NCBI Taxonomy" id="145971"/>
    <lineage>
        <taxon>Eukaryota</taxon>
        <taxon>Fungi</taxon>
        <taxon>Dikarya</taxon>
        <taxon>Ascomycota</taxon>
        <taxon>Pezizomycotina</taxon>
        <taxon>Sordariomycetes</taxon>
        <taxon>Hypocreomycetidae</taxon>
        <taxon>Glomerellales</taxon>
        <taxon>Glomerellaceae</taxon>
        <taxon>Colletotrichum</taxon>
        <taxon>Colletotrichum acutatum species complex</taxon>
    </lineage>
</organism>
<sequence>MELQQELAKVPVTCHISRRVPEQPTTHGKTNTLQLASSSKVYRPAAMDCLVSHIVIGQKEEAKEVTPELSPKCSRLWWRQVLPIAKQASVTFQRTSQLIVALALRSIKKASQLLPTALFCMSPYEAVTFTTDGPKNRSIRAAMFSSRLPPVIPLRDGKAVIFDWDSYQDHAYLQQQICLKWLPASALRAGFAAPVQSLLYNTTILEYSQLIKMDPVCACQQLEVLYWKKGDQNWRSTTTTIEKGSASFLADEGDFDVCIVNAFAQKIRECSACREKFAEAFMIPDLWWKRYCRDSNGYFGCETKIDEDGNTAGLTTWARFPVKLTNEGHTGYEWSKTNVITQWVAKTRQTVLIVFDAVQPAANCMERVPEDESDPIYAVPNADYFLDPYWIYIGILEKVVTLQDAAVWAVRVTVRTTEKQRDITHGSDLATSKPAPGFRHLHETARHAIHVSETLDLAVKAARKILVQHEAYKFGHDDQSRSATAWKRAWNHTHQRLQFFEEMITSLQERSASNKARHFNEISLAYNMVAQSDARISVAIGRATQRDSEAMKTVAFLTLLFLPATFVSAVFSTSFFDYDSASDSWNVSGKFWVYWVVAIPITLITALLWYCRHHMSPSGGFDILRRADSQRAFVCNDIEFGDGKADAGLRHQAQAKLIPGAADIEFHRLSNSVSIFQQCAISTTGVYPIGHFLAMQQGPCDRNATGRCEELKTAAATRAVCLPQSLHLLQFLWPSLNSICNYPHCDFGHIAFIIPGRRHRPKPLESRSLIKMFSDHAHHQQRTTGWQPTSAPRYATEKRERSVSSEEESCDGLTKRARTTGSLRMPNSAGQTLVKLSHEAYTVGWVCALPLEMAAAQAMLDYTHEPLDMNSNDSNVYTFGGIGPHNIVIACLPSGQYGTNSAAVVANNMLWSFPSINIGLMVGIGGGVPGKVDIRLGDVVVSNPTGDSSGVVQYDFGKAVNEGRFERIGSLNKPPQSVLAAVSKLRANHEGRKSQIPAILVDMETRNPEMREFSYRNVDEDRLFEASYEHSGETCDNCDRSKLISRGLRPTRNPSIHYGIIASGNQVMKNAKTRDRLAKELGSICFEMEAAGLMDNFPCLVIRGICDYSDSHKAKRWQKYAAATAAAYAKELLLITPPQRNSTARMRPEVQIVATPSSDRKRLLDSLKFDQIDKRHANIKDNHAKTCEWLLEHPDYTTWIDRKMYSQHHGFLWIRGKPGAGKSTIMKFAFTRARRRAASIGPSISFFFNARGEGLEKSTLGMYRSLSHQLLEKMPDLQVLLDTNDGPQEIAQWDLEKTKTLFRSAVRKLGQRQLTCFIDALDECAEEEVRDMVKVFEDLGQYAVQRDIRFYVCLSSRHYPYIDIQYGQKLILEDQTGHEKDLAEYVHTSLKAGRGSRSEEVIAEILRKASGVFMWIVLVIDILNREYERGRVFKIKSRLEEIPSKLSELFQNMLTRDKENLDDLLLCIQWILYGTRPLKREEYYFALASGLEPDTLGEWDPNEIPFEFMDRLIVSSSKGLAETTRSDDKTVQFIHESVRDFLIKDNGLRTLWPEMSTDFEAQSHNRLRNCCHEYSTQVNISTYLDDEDFLFRTSQKESIDFQAVIDRGFPFLKYATSQVLYHANAAAQTVPQTEFLQHFPLKQWIQRSNIFEKHKARRQKHDATNLLYIVTERGLAKLVETALHHDPDAGGRGGRYGYPLLAALKEGHNDVARLLLQHIASSIRELGSTSYTTPDTETSSQVHPSINCTDKEGRTPLYFAAERGQIDIARMLFDLGAQPDLIPKHLPYSPLVRAALKGQETLVRLILNRRSMLQASGTAHPILPSSPSIKKYRDVEAAFEMAVTNGIIGVGRVFLENGANADDKLSGSTPLEIAIRRNHGLFVELLLDNGANVNGTPNGMVPKPKPIHLAVNGGMKNEAIIRLLIQRGCDLEARDASGKTPIHTACDWNGKPEMVALLLAEGANVYAQNDAGNTPLFTAVSWGQVDTVKLLLSHSIPTHHSTNAGSMSSHKASQQQSDGGPSYLRHMVNKLGQTALFVAYGKVLGDLLNADLDPTHQDNLGQNFLHKACKRSDVSSEYLDDVQEAIERGLEIDGRDYEGRTPLMNAAAEGLNPPFVKFLLRHGANPNARDNQGHTPLSEIILHVDSTQGFYLTCEESISKQRLAALQSLLDGGADVTAPGPEGESLLDMAARQGEGLTCLYDVQRDSGFPSGSDGGISCVLGWARSLFYVSASHSRLSSECSKDVARPTSHPPRRIAPASAGQNYPAITVPRRSPPSTPPKWARRFLSADSSSGYTRIPRLCNQQVFMESSLAAGQKHHTNQVQISIMNYKRRTRQRIQGDEAKLTFPGPNPNPTHDAINLDPSSAPFHFLRALSVHARYQNPTNPPVTKDPLPISDPAPISIFLPQYRPPKSPPTLYITTTTNTTKMSDQIEKVLTTAAPAPLPQFSQAVKYNGMVYCSGNIGILPDKPGMVQAEGTVKDRTRQALKNLTAVLEASGSSLRNVVKVNVYITQMSDFATMNEAYDEFFTFDPKPNGLCSSFLAGRGDQGNERMRADTINEKARTCVAVYQLPLGTDVEIECTAFLNKPSQKL</sequence>
<dbReference type="PROSITE" id="PS50088">
    <property type="entry name" value="ANK_REPEAT"/>
    <property type="match status" value="6"/>
</dbReference>
<feature type="repeat" description="ANK" evidence="2">
    <location>
        <begin position="1937"/>
        <end position="1970"/>
    </location>
</feature>
<feature type="region of interest" description="Disordered" evidence="3">
    <location>
        <begin position="777"/>
        <end position="824"/>
    </location>
</feature>
<dbReference type="SUPFAM" id="SSF48403">
    <property type="entry name" value="Ankyrin repeat"/>
    <property type="match status" value="2"/>
</dbReference>
<dbReference type="InterPro" id="IPR056884">
    <property type="entry name" value="NPHP3-like_N"/>
</dbReference>
<dbReference type="CDD" id="cd00448">
    <property type="entry name" value="YjgF_YER057c_UK114_family"/>
    <property type="match status" value="1"/>
</dbReference>
<dbReference type="SUPFAM" id="SSF55298">
    <property type="entry name" value="YjgF-like"/>
    <property type="match status" value="1"/>
</dbReference>
<proteinExistence type="predicted"/>
<dbReference type="Pfam" id="PF01048">
    <property type="entry name" value="PNP_UDP_1"/>
    <property type="match status" value="1"/>
</dbReference>
<dbReference type="Gene3D" id="3.30.1330.40">
    <property type="entry name" value="RutC-like"/>
    <property type="match status" value="1"/>
</dbReference>
<reference evidence="7" key="1">
    <citation type="journal article" date="2021" name="Mol. Plant Microbe Interact.">
        <title>Complete Genome Sequence of the Plant-Pathogenic Fungus Colletotrichum lupini.</title>
        <authorList>
            <person name="Baroncelli R."/>
            <person name="Pensec F."/>
            <person name="Da Lio D."/>
            <person name="Boufleur T."/>
            <person name="Vicente I."/>
            <person name="Sarrocco S."/>
            <person name="Picot A."/>
            <person name="Baraldi E."/>
            <person name="Sukno S."/>
            <person name="Thon M."/>
            <person name="Le Floch G."/>
        </authorList>
    </citation>
    <scope>NUCLEOTIDE SEQUENCE</scope>
    <source>
        <strain evidence="7">IMI 504893</strain>
    </source>
</reference>
<feature type="compositionally biased region" description="Basic and acidic residues" evidence="3">
    <location>
        <begin position="795"/>
        <end position="804"/>
    </location>
</feature>
<dbReference type="Pfam" id="PF12796">
    <property type="entry name" value="Ank_2"/>
    <property type="match status" value="3"/>
</dbReference>
<dbReference type="PANTHER" id="PTHR46082">
    <property type="entry name" value="ATP/GTP-BINDING PROTEIN-RELATED"/>
    <property type="match status" value="1"/>
</dbReference>
<accession>A0A9Q8WFE3</accession>
<feature type="repeat" description="ANK" evidence="2">
    <location>
        <begin position="1906"/>
        <end position="1936"/>
    </location>
</feature>
<dbReference type="InterPro" id="IPR027417">
    <property type="entry name" value="P-loop_NTPase"/>
</dbReference>
<evidence type="ECO:0000313" key="7">
    <source>
        <dbReference type="EMBL" id="UQC80797.1"/>
    </source>
</evidence>
<dbReference type="SUPFAM" id="SSF52540">
    <property type="entry name" value="P-loop containing nucleoside triphosphate hydrolases"/>
    <property type="match status" value="1"/>
</dbReference>
<evidence type="ECO:0000313" key="8">
    <source>
        <dbReference type="Proteomes" id="UP000830671"/>
    </source>
</evidence>
<dbReference type="GO" id="GO:0009116">
    <property type="term" value="P:nucleoside metabolic process"/>
    <property type="evidence" value="ECO:0007669"/>
    <property type="project" value="InterPro"/>
</dbReference>
<keyword evidence="1" id="KW-0677">Repeat</keyword>
<feature type="repeat" description="ANK" evidence="2">
    <location>
        <begin position="1866"/>
        <end position="1898"/>
    </location>
</feature>
<dbReference type="RefSeq" id="XP_049142425.1">
    <property type="nucleotide sequence ID" value="XM_049285282.1"/>
</dbReference>
<dbReference type="PROSITE" id="PS50297">
    <property type="entry name" value="ANK_REP_REGION"/>
    <property type="match status" value="5"/>
</dbReference>
<name>A0A9Q8WFE3_9PEZI</name>
<dbReference type="InterPro" id="IPR002110">
    <property type="entry name" value="Ankyrin_rpt"/>
</dbReference>
<keyword evidence="4" id="KW-0812">Transmembrane</keyword>
<keyword evidence="4" id="KW-1133">Transmembrane helix</keyword>
<feature type="transmembrane region" description="Helical" evidence="4">
    <location>
        <begin position="592"/>
        <end position="611"/>
    </location>
</feature>
<keyword evidence="2" id="KW-0040">ANK repeat</keyword>
<feature type="compositionally biased region" description="Polar residues" evidence="3">
    <location>
        <begin position="2000"/>
        <end position="2019"/>
    </location>
</feature>
<dbReference type="GO" id="GO:0003824">
    <property type="term" value="F:catalytic activity"/>
    <property type="evidence" value="ECO:0007669"/>
    <property type="project" value="InterPro"/>
</dbReference>
<dbReference type="Gene3D" id="1.25.40.20">
    <property type="entry name" value="Ankyrin repeat-containing domain"/>
    <property type="match status" value="4"/>
</dbReference>
<evidence type="ECO:0000256" key="4">
    <source>
        <dbReference type="SAM" id="Phobius"/>
    </source>
</evidence>
<dbReference type="InterPro" id="IPR035994">
    <property type="entry name" value="Nucleoside_phosphorylase_sf"/>
</dbReference>
<evidence type="ECO:0008006" key="9">
    <source>
        <dbReference type="Google" id="ProtNLM"/>
    </source>
</evidence>
<evidence type="ECO:0000256" key="1">
    <source>
        <dbReference type="ARBA" id="ARBA00022737"/>
    </source>
</evidence>
<gene>
    <name evidence="7" type="ORF">CLUP02_06282</name>
</gene>
<dbReference type="Gene3D" id="1.20.58.340">
    <property type="entry name" value="Magnesium transport protein CorA, transmembrane region"/>
    <property type="match status" value="1"/>
</dbReference>
<dbReference type="Gene3D" id="3.40.50.1580">
    <property type="entry name" value="Nucleoside phosphorylase domain"/>
    <property type="match status" value="1"/>
</dbReference>
<keyword evidence="4" id="KW-0472">Membrane</keyword>
<dbReference type="PRINTS" id="PR01415">
    <property type="entry name" value="ANKYRIN"/>
</dbReference>
<feature type="repeat" description="ANK" evidence="2">
    <location>
        <begin position="2098"/>
        <end position="2131"/>
    </location>
</feature>
<dbReference type="InterPro" id="IPR006175">
    <property type="entry name" value="YjgF/YER057c/UK114"/>
</dbReference>
<dbReference type="Gene3D" id="3.40.50.300">
    <property type="entry name" value="P-loop containing nucleotide triphosphate hydrolases"/>
    <property type="match status" value="1"/>
</dbReference>
<feature type="transmembrane region" description="Helical" evidence="4">
    <location>
        <begin position="554"/>
        <end position="572"/>
    </location>
</feature>
<feature type="domain" description="Nucleoside phosphorylase" evidence="5">
    <location>
        <begin position="843"/>
        <end position="1125"/>
    </location>
</feature>
<dbReference type="Pfam" id="PF01042">
    <property type="entry name" value="Ribonuc_L-PSP"/>
    <property type="match status" value="1"/>
</dbReference>
<dbReference type="SUPFAM" id="SSF53167">
    <property type="entry name" value="Purine and uridine phosphorylases"/>
    <property type="match status" value="1"/>
</dbReference>
<dbReference type="Pfam" id="PF00023">
    <property type="entry name" value="Ank"/>
    <property type="match status" value="1"/>
</dbReference>
<keyword evidence="8" id="KW-1185">Reference proteome</keyword>
<evidence type="ECO:0000256" key="2">
    <source>
        <dbReference type="PROSITE-ProRule" id="PRU00023"/>
    </source>
</evidence>
<dbReference type="SMART" id="SM00248">
    <property type="entry name" value="ANK"/>
    <property type="match status" value="9"/>
</dbReference>